<protein>
    <submittedName>
        <fullName evidence="1">Uncharacterized protein</fullName>
    </submittedName>
</protein>
<sequence>MLQADQSGLVNYTERAFHTERIVSLSTESGGPQRVAIQGGNAVNRP</sequence>
<accession>A0ABT7V086</accession>
<evidence type="ECO:0000313" key="2">
    <source>
        <dbReference type="Proteomes" id="UP001529343"/>
    </source>
</evidence>
<dbReference type="EMBL" id="JAUDDW010000066">
    <property type="protein sequence ID" value="MDM8267368.1"/>
    <property type="molecule type" value="Genomic_DNA"/>
</dbReference>
<proteinExistence type="predicted"/>
<dbReference type="Proteomes" id="UP001529343">
    <property type="component" value="Unassembled WGS sequence"/>
</dbReference>
<comment type="caution">
    <text evidence="1">The sequence shown here is derived from an EMBL/GenBank/DDBJ whole genome shotgun (WGS) entry which is preliminary data.</text>
</comment>
<keyword evidence="2" id="KW-1185">Reference proteome</keyword>
<dbReference type="RefSeq" id="WP_289586704.1">
    <property type="nucleotide sequence ID" value="NZ_JAUDDW010000066.1"/>
</dbReference>
<name>A0ABT7V086_9LACO</name>
<gene>
    <name evidence="1" type="ORF">QUW44_09620</name>
</gene>
<evidence type="ECO:0000313" key="1">
    <source>
        <dbReference type="EMBL" id="MDM8267368.1"/>
    </source>
</evidence>
<organism evidence="1 2">
    <name type="scientific">Limosilactobacillus pontis</name>
    <dbReference type="NCBI Taxonomy" id="35787"/>
    <lineage>
        <taxon>Bacteria</taxon>
        <taxon>Bacillati</taxon>
        <taxon>Bacillota</taxon>
        <taxon>Bacilli</taxon>
        <taxon>Lactobacillales</taxon>
        <taxon>Lactobacillaceae</taxon>
        <taxon>Limosilactobacillus</taxon>
    </lineage>
</organism>
<reference evidence="2" key="1">
    <citation type="submission" date="2023-06" db="EMBL/GenBank/DDBJ databases">
        <title>Identification and characterization of horizontal gene transfer across gut microbiota members of farm animals based on homology search.</title>
        <authorList>
            <person name="Zeman M."/>
            <person name="Kubasova T."/>
            <person name="Jahodarova E."/>
            <person name="Nykrynova M."/>
            <person name="Rychlik I."/>
        </authorList>
    </citation>
    <scope>NUCLEOTIDE SEQUENCE [LARGE SCALE GENOMIC DNA]</scope>
    <source>
        <strain evidence="2">161_Gplus</strain>
    </source>
</reference>